<keyword evidence="3" id="KW-1185">Reference proteome</keyword>
<dbReference type="PANTHER" id="PTHR33112">
    <property type="entry name" value="DOMAIN PROTEIN, PUTATIVE-RELATED"/>
    <property type="match status" value="1"/>
</dbReference>
<dbReference type="InParanoid" id="A0A1Y2MEH7"/>
<protein>
    <recommendedName>
        <fullName evidence="1">Heterokaryon incompatibility domain-containing protein</fullName>
    </recommendedName>
</protein>
<evidence type="ECO:0000313" key="2">
    <source>
        <dbReference type="EMBL" id="OSS54535.1"/>
    </source>
</evidence>
<reference evidence="2 3" key="1">
    <citation type="journal article" date="2017" name="Genome Announc.">
        <title>Genome sequence of the saprophytic ascomycete Epicoccum nigrum ICMP 19927 strain isolated from New Zealand.</title>
        <authorList>
            <person name="Fokin M."/>
            <person name="Fleetwood D."/>
            <person name="Weir B.S."/>
            <person name="Villas-Boas S.G."/>
        </authorList>
    </citation>
    <scope>NUCLEOTIDE SEQUENCE [LARGE SCALE GENOMIC DNA]</scope>
    <source>
        <strain evidence="2 3">ICMP 19927</strain>
    </source>
</reference>
<dbReference type="InterPro" id="IPR010730">
    <property type="entry name" value="HET"/>
</dbReference>
<dbReference type="PANTHER" id="PTHR33112:SF1">
    <property type="entry name" value="HETEROKARYON INCOMPATIBILITY DOMAIN-CONTAINING PROTEIN"/>
    <property type="match status" value="1"/>
</dbReference>
<dbReference type="Proteomes" id="UP000193240">
    <property type="component" value="Unassembled WGS sequence"/>
</dbReference>
<evidence type="ECO:0000313" key="3">
    <source>
        <dbReference type="Proteomes" id="UP000193240"/>
    </source>
</evidence>
<gene>
    <name evidence="2" type="ORF">B5807_00996</name>
</gene>
<feature type="domain" description="Heterokaryon incompatibility" evidence="1">
    <location>
        <begin position="70"/>
        <end position="195"/>
    </location>
</feature>
<proteinExistence type="predicted"/>
<organism evidence="2 3">
    <name type="scientific">Epicoccum nigrum</name>
    <name type="common">Soil fungus</name>
    <name type="synonym">Epicoccum purpurascens</name>
    <dbReference type="NCBI Taxonomy" id="105696"/>
    <lineage>
        <taxon>Eukaryota</taxon>
        <taxon>Fungi</taxon>
        <taxon>Dikarya</taxon>
        <taxon>Ascomycota</taxon>
        <taxon>Pezizomycotina</taxon>
        <taxon>Dothideomycetes</taxon>
        <taxon>Pleosporomycetidae</taxon>
        <taxon>Pleosporales</taxon>
        <taxon>Pleosporineae</taxon>
        <taxon>Didymellaceae</taxon>
        <taxon>Epicoccum</taxon>
    </lineage>
</organism>
<dbReference type="AlphaFoldDB" id="A0A1Y2MEH7"/>
<dbReference type="Pfam" id="PF06985">
    <property type="entry name" value="HET"/>
    <property type="match status" value="1"/>
</dbReference>
<evidence type="ECO:0000259" key="1">
    <source>
        <dbReference type="Pfam" id="PF06985"/>
    </source>
</evidence>
<dbReference type="STRING" id="105696.A0A1Y2MEH7"/>
<name>A0A1Y2MEH7_EPING</name>
<sequence>MPGERQYEVKAESIKPVGINWEAVREWTRHCTTNHKSCAGPSEVLHIPGLKMIDCKTGKVGHFSENRAPYVALSYVWGESQDASVDYPQAILDSTEAVLALGLRYLWVDRICIDQEDNIHKLAQIGMMDQIYSRAHLTIVSCSDDAEQGLPGVGKSARHIYSPLWLGDRKVEYRFTPALSVASSRWIERGWTYQEGFFSRRKLFFTDAGVALWCKSMYYEESVSRSLKDTDEVRTDLFPLVPNKAMPVELIEGSQRILWKIVQQYTEREITFESDALNACLGILNHLGHKHLWGVPIHDEILTLGLGWDIQDGGLERRVERTAFPSWSWTRWKATVSLNWQQKHPSSIVSIKTHLPSGEEFDIIHDSRYNGNLGAICSGTMLSITGTFLTPRLLVVETEYHVRCYSIFSSACDADIKILIKLDNGDEALEIADADDIDFLEVEPLYKNTHGKFTGQFLLVRRLVDTYRRIGVAYLDINNYYEDTCAESERFEVGIVPMKRRRNRTIDLI</sequence>
<accession>A0A1Y2MEH7</accession>
<dbReference type="EMBL" id="KZ107838">
    <property type="protein sequence ID" value="OSS54535.1"/>
    <property type="molecule type" value="Genomic_DNA"/>
</dbReference>